<reference evidence="1 2" key="1">
    <citation type="submission" date="2023-07" db="EMBL/GenBank/DDBJ databases">
        <title>Closed genoem sequence of Methanomicrococcus sp. Hf6.</title>
        <authorList>
            <person name="Poehlein A."/>
            <person name="Protasov E."/>
            <person name="Platt K."/>
            <person name="Reeh H."/>
            <person name="Daniel R."/>
            <person name="Brune A."/>
        </authorList>
    </citation>
    <scope>NUCLEOTIDE SEQUENCE [LARGE SCALE GENOMIC DNA]</scope>
    <source>
        <strain evidence="1 2">Hf6</strain>
    </source>
</reference>
<gene>
    <name evidence="1" type="ORF">MmiHf6_05840</name>
</gene>
<name>A0AA96UZ34_9EURY</name>
<dbReference type="AlphaFoldDB" id="A0AA96UZ34"/>
<sequence length="70" mass="8011">MNATIESNDFNESIALNKTIENQISNAPVSEENEFFKGLVQRARFYEQFEERKSKITYSVVQTDIGAFTA</sequence>
<evidence type="ECO:0000313" key="2">
    <source>
        <dbReference type="Proteomes" id="UP001302978"/>
    </source>
</evidence>
<dbReference type="EMBL" id="CP131059">
    <property type="protein sequence ID" value="WNY23279.1"/>
    <property type="molecule type" value="Genomic_DNA"/>
</dbReference>
<protein>
    <submittedName>
        <fullName evidence="1">Uncharacterized protein</fullName>
    </submittedName>
</protein>
<dbReference type="RefSeq" id="WP_316558293.1">
    <property type="nucleotide sequence ID" value="NZ_CP131059.1"/>
</dbReference>
<accession>A0AA96UZ34</accession>
<organism evidence="1 2">
    <name type="scientific">Methanimicrococcus hongohii</name>
    <dbReference type="NCBI Taxonomy" id="3028295"/>
    <lineage>
        <taxon>Archaea</taxon>
        <taxon>Methanobacteriati</taxon>
        <taxon>Methanobacteriota</taxon>
        <taxon>Stenosarchaea group</taxon>
        <taxon>Methanomicrobia</taxon>
        <taxon>Methanosarcinales</taxon>
        <taxon>Methanosarcinaceae</taxon>
        <taxon>Methanimicrococcus</taxon>
    </lineage>
</organism>
<evidence type="ECO:0000313" key="1">
    <source>
        <dbReference type="EMBL" id="WNY23279.1"/>
    </source>
</evidence>
<dbReference type="GeneID" id="85195086"/>
<dbReference type="KEGG" id="mehf:MmiHf6_05840"/>
<keyword evidence="2" id="KW-1185">Reference proteome</keyword>
<proteinExistence type="predicted"/>
<dbReference type="Proteomes" id="UP001302978">
    <property type="component" value="Chromosome"/>
</dbReference>